<dbReference type="AlphaFoldDB" id="A0A2G6E6C3"/>
<reference evidence="1 2" key="1">
    <citation type="submission" date="2017-10" db="EMBL/GenBank/DDBJ databases">
        <title>Novel microbial diversity and functional potential in the marine mammal oral microbiome.</title>
        <authorList>
            <person name="Dudek N.K."/>
            <person name="Sun C.L."/>
            <person name="Burstein D."/>
            <person name="Kantor R.S."/>
            <person name="Aliaga Goltsman D.S."/>
            <person name="Bik E.M."/>
            <person name="Thomas B.C."/>
            <person name="Banfield J.F."/>
            <person name="Relman D.A."/>
        </authorList>
    </citation>
    <scope>NUCLEOTIDE SEQUENCE [LARGE SCALE GENOMIC DNA]</scope>
    <source>
        <strain evidence="1">DOLZORAL124_49_17</strain>
    </source>
</reference>
<protein>
    <submittedName>
        <fullName evidence="1">Uncharacterized protein</fullName>
    </submittedName>
</protein>
<accession>A0A2G6E6C3</accession>
<proteinExistence type="predicted"/>
<name>A0A2G6E6C3_9BACT</name>
<dbReference type="EMBL" id="PDPS01000026">
    <property type="protein sequence ID" value="PID57614.1"/>
    <property type="molecule type" value="Genomic_DNA"/>
</dbReference>
<sequence length="62" mass="7313">MFLKTLYDSYNLLKILDFFIDTIEKRLVMCIAECFKREYAVLVRTLVINSSGRHIPISGRTR</sequence>
<gene>
    <name evidence="1" type="ORF">CSB45_07250</name>
</gene>
<evidence type="ECO:0000313" key="1">
    <source>
        <dbReference type="EMBL" id="PID57614.1"/>
    </source>
</evidence>
<organism evidence="1 2">
    <name type="scientific">candidate division KSB3 bacterium</name>
    <dbReference type="NCBI Taxonomy" id="2044937"/>
    <lineage>
        <taxon>Bacteria</taxon>
        <taxon>candidate division KSB3</taxon>
    </lineage>
</organism>
<dbReference type="Proteomes" id="UP000229740">
    <property type="component" value="Unassembled WGS sequence"/>
</dbReference>
<evidence type="ECO:0000313" key="2">
    <source>
        <dbReference type="Proteomes" id="UP000229740"/>
    </source>
</evidence>
<comment type="caution">
    <text evidence="1">The sequence shown here is derived from an EMBL/GenBank/DDBJ whole genome shotgun (WGS) entry which is preliminary data.</text>
</comment>